<reference evidence="1" key="1">
    <citation type="submission" date="2022-11" db="EMBL/GenBank/DDBJ databases">
        <title>Centuries of genome instability and evolution in soft-shell clam transmissible cancer (bioRxiv).</title>
        <authorList>
            <person name="Hart S.F.M."/>
            <person name="Yonemitsu M.A."/>
            <person name="Giersch R.M."/>
            <person name="Beal B.F."/>
            <person name="Arriagada G."/>
            <person name="Davis B.W."/>
            <person name="Ostrander E.A."/>
            <person name="Goff S.P."/>
            <person name="Metzger M.J."/>
        </authorList>
    </citation>
    <scope>NUCLEOTIDE SEQUENCE</scope>
    <source>
        <strain evidence="1">MELC-2E11</strain>
        <tissue evidence="1">Siphon/mantle</tissue>
    </source>
</reference>
<evidence type="ECO:0000313" key="2">
    <source>
        <dbReference type="Proteomes" id="UP001164746"/>
    </source>
</evidence>
<keyword evidence="2" id="KW-1185">Reference proteome</keyword>
<name>A0ABY7G8M0_MYAAR</name>
<gene>
    <name evidence="1" type="ORF">MAR_033007</name>
</gene>
<organism evidence="1 2">
    <name type="scientific">Mya arenaria</name>
    <name type="common">Soft-shell clam</name>
    <dbReference type="NCBI Taxonomy" id="6604"/>
    <lineage>
        <taxon>Eukaryota</taxon>
        <taxon>Metazoa</taxon>
        <taxon>Spiralia</taxon>
        <taxon>Lophotrochozoa</taxon>
        <taxon>Mollusca</taxon>
        <taxon>Bivalvia</taxon>
        <taxon>Autobranchia</taxon>
        <taxon>Heteroconchia</taxon>
        <taxon>Euheterodonta</taxon>
        <taxon>Imparidentia</taxon>
        <taxon>Neoheterodontei</taxon>
        <taxon>Myida</taxon>
        <taxon>Myoidea</taxon>
        <taxon>Myidae</taxon>
        <taxon>Mya</taxon>
    </lineage>
</organism>
<accession>A0ABY7G8M0</accession>
<dbReference type="Proteomes" id="UP001164746">
    <property type="component" value="Chromosome 17"/>
</dbReference>
<dbReference type="EMBL" id="CP111028">
    <property type="protein sequence ID" value="WAR30465.1"/>
    <property type="molecule type" value="Genomic_DNA"/>
</dbReference>
<sequence>MLKDKNYFVIFFQQTDVAMHAAAIETESFLKIQRAFTKHSNQTERFDKYVDNLKEKWREMQDVIQFQHKRRIQP</sequence>
<protein>
    <submittedName>
        <fullName evidence="1">Uncharacterized protein</fullName>
    </submittedName>
</protein>
<proteinExistence type="predicted"/>
<evidence type="ECO:0000313" key="1">
    <source>
        <dbReference type="EMBL" id="WAR30465.1"/>
    </source>
</evidence>